<comment type="caution">
    <text evidence="1">The sequence shown here is derived from an EMBL/GenBank/DDBJ whole genome shotgun (WGS) entry which is preliminary data.</text>
</comment>
<dbReference type="AlphaFoldDB" id="A0A916LEZ2"/>
<sequence length="53" mass="5531">MHRNTCLPRSSVRCAPRPVAAEYTVRAATSATAPATVMPPTCAPIDTAYAGMP</sequence>
<gene>
    <name evidence="1" type="ORF">ERS007739_04290</name>
</gene>
<organism evidence="1 2">
    <name type="scientific">Mycobacterium tuberculosis</name>
    <dbReference type="NCBI Taxonomy" id="1773"/>
    <lineage>
        <taxon>Bacteria</taxon>
        <taxon>Bacillati</taxon>
        <taxon>Actinomycetota</taxon>
        <taxon>Actinomycetes</taxon>
        <taxon>Mycobacteriales</taxon>
        <taxon>Mycobacteriaceae</taxon>
        <taxon>Mycobacterium</taxon>
        <taxon>Mycobacterium tuberculosis complex</taxon>
    </lineage>
</organism>
<proteinExistence type="predicted"/>
<reference evidence="2" key="1">
    <citation type="submission" date="2015-03" db="EMBL/GenBank/DDBJ databases">
        <authorList>
            <consortium name="Pathogen Informatics"/>
        </authorList>
    </citation>
    <scope>NUCLEOTIDE SEQUENCE [LARGE SCALE GENOMIC DNA]</scope>
    <source>
        <strain evidence="2">N09902308</strain>
    </source>
</reference>
<dbReference type="Proteomes" id="UP000039021">
    <property type="component" value="Unassembled WGS sequence"/>
</dbReference>
<name>A0A916LEZ2_MYCTX</name>
<accession>A0A916LEZ2</accession>
<evidence type="ECO:0000313" key="1">
    <source>
        <dbReference type="EMBL" id="COZ97598.1"/>
    </source>
</evidence>
<protein>
    <submittedName>
        <fullName evidence="1">Uncharacterized protein</fullName>
    </submittedName>
</protein>
<dbReference type="EMBL" id="CSBK01002577">
    <property type="protein sequence ID" value="COZ97598.1"/>
    <property type="molecule type" value="Genomic_DNA"/>
</dbReference>
<evidence type="ECO:0000313" key="2">
    <source>
        <dbReference type="Proteomes" id="UP000039021"/>
    </source>
</evidence>